<dbReference type="PROSITE" id="PS00411">
    <property type="entry name" value="KINESIN_MOTOR_1"/>
    <property type="match status" value="1"/>
</dbReference>
<dbReference type="PANTHER" id="PTHR47968">
    <property type="entry name" value="CENTROMERE PROTEIN E"/>
    <property type="match status" value="1"/>
</dbReference>
<comment type="function">
    <text evidence="11">Required for assembly of the mitotic spindle.</text>
</comment>
<evidence type="ECO:0000256" key="9">
    <source>
        <dbReference type="ARBA" id="ARBA00023212"/>
    </source>
</evidence>
<comment type="subcellular location">
    <subcellularLocation>
        <location evidence="1">Cytoplasm</location>
        <location evidence="1">Cytoskeleton</location>
    </subcellularLocation>
</comment>
<keyword evidence="8 12" id="KW-0505">Motor protein</keyword>
<dbReference type="InterPro" id="IPR036961">
    <property type="entry name" value="Kinesin_motor_dom_sf"/>
</dbReference>
<dbReference type="InterPro" id="IPR027417">
    <property type="entry name" value="P-loop_NTPase"/>
</dbReference>
<dbReference type="GO" id="GO:0007018">
    <property type="term" value="P:microtubule-based movement"/>
    <property type="evidence" value="ECO:0007669"/>
    <property type="project" value="InterPro"/>
</dbReference>
<protein>
    <recommendedName>
        <fullName evidence="13">Kinesin-like protein</fullName>
    </recommendedName>
</protein>
<feature type="region of interest" description="Disordered" evidence="14">
    <location>
        <begin position="930"/>
        <end position="975"/>
    </location>
</feature>
<dbReference type="EMBL" id="MDYP01000058">
    <property type="protein sequence ID" value="OQE00115.1"/>
    <property type="molecule type" value="Genomic_DNA"/>
</dbReference>
<feature type="compositionally biased region" description="Polar residues" evidence="14">
    <location>
        <begin position="1"/>
        <end position="17"/>
    </location>
</feature>
<evidence type="ECO:0000256" key="8">
    <source>
        <dbReference type="ARBA" id="ARBA00023175"/>
    </source>
</evidence>
<proteinExistence type="inferred from homology"/>
<dbReference type="GO" id="GO:0003777">
    <property type="term" value="F:microtubule motor activity"/>
    <property type="evidence" value="ECO:0007669"/>
    <property type="project" value="InterPro"/>
</dbReference>
<keyword evidence="5" id="KW-0498">Mitosis</keyword>
<evidence type="ECO:0000256" key="5">
    <source>
        <dbReference type="ARBA" id="ARBA00022776"/>
    </source>
</evidence>
<comment type="caution">
    <text evidence="16">The sequence shown here is derived from an EMBL/GenBank/DDBJ whole genome shotgun (WGS) entry which is preliminary data.</text>
</comment>
<evidence type="ECO:0000256" key="3">
    <source>
        <dbReference type="ARBA" id="ARBA00022618"/>
    </source>
</evidence>
<evidence type="ECO:0000256" key="13">
    <source>
        <dbReference type="RuleBase" id="RU000394"/>
    </source>
</evidence>
<dbReference type="GO" id="GO:0051301">
    <property type="term" value="P:cell division"/>
    <property type="evidence" value="ECO:0007669"/>
    <property type="project" value="UniProtKB-KW"/>
</dbReference>
<dbReference type="PANTHER" id="PTHR47968:SF75">
    <property type="entry name" value="CENTROMERE-ASSOCIATED PROTEIN E"/>
    <property type="match status" value="1"/>
</dbReference>
<keyword evidence="17" id="KW-1185">Reference proteome</keyword>
<dbReference type="OrthoDB" id="3176171at2759"/>
<keyword evidence="2" id="KW-0963">Cytoplasm</keyword>
<dbReference type="PROSITE" id="PS50067">
    <property type="entry name" value="KINESIN_MOTOR_2"/>
    <property type="match status" value="1"/>
</dbReference>
<feature type="compositionally biased region" description="Low complexity" evidence="14">
    <location>
        <begin position="182"/>
        <end position="194"/>
    </location>
</feature>
<feature type="compositionally biased region" description="Low complexity" evidence="14">
    <location>
        <begin position="51"/>
        <end position="83"/>
    </location>
</feature>
<accession>A0A1V6RE78</accession>
<evidence type="ECO:0000256" key="12">
    <source>
        <dbReference type="PROSITE-ProRule" id="PRU00283"/>
    </source>
</evidence>
<evidence type="ECO:0000256" key="1">
    <source>
        <dbReference type="ARBA" id="ARBA00004245"/>
    </source>
</evidence>
<organism evidence="16 17">
    <name type="scientific">Penicillium vulpinum</name>
    <dbReference type="NCBI Taxonomy" id="29845"/>
    <lineage>
        <taxon>Eukaryota</taxon>
        <taxon>Fungi</taxon>
        <taxon>Dikarya</taxon>
        <taxon>Ascomycota</taxon>
        <taxon>Pezizomycotina</taxon>
        <taxon>Eurotiomycetes</taxon>
        <taxon>Eurotiomycetidae</taxon>
        <taxon>Eurotiales</taxon>
        <taxon>Aspergillaceae</taxon>
        <taxon>Penicillium</taxon>
    </lineage>
</organism>
<keyword evidence="7" id="KW-0175">Coiled coil</keyword>
<evidence type="ECO:0000256" key="6">
    <source>
        <dbReference type="ARBA" id="ARBA00022840"/>
    </source>
</evidence>
<keyword evidence="4 12" id="KW-0547">Nucleotide-binding</keyword>
<dbReference type="Pfam" id="PF00225">
    <property type="entry name" value="Kinesin"/>
    <property type="match status" value="1"/>
</dbReference>
<dbReference type="Proteomes" id="UP000191518">
    <property type="component" value="Unassembled WGS sequence"/>
</dbReference>
<sequence>MTSMTTLPQPSQLSRPVSNPPAGSLPPIPNPKPRKSTSSDTPRAASPYQASKLRTPSSPKPSLKSPLSTSNSTSNLNAARSASGGRTPSSPDKSLRRTISIASFPQPPKTSSRPSTASSISGIQGIQGATSSVRPQRNSRLSTGTTSSYRSSKTPSLLNGSGEGKFISSGDARDPEASPTHSRSSSAQGSCSTSATTFEDADDAIGKSNSKPKEIKGNVLVSVRVRPDNNSGGETPRNHGEWSIDSRQSLISYRGKEGGDYFYGDKDAPLTCPTVATNRRADNVFNPQENNAKVYDSAAKRLVRRVMEGYHGTVFAYGMTGTGKTFSMQGTATSPGVIPLAITDIFSFIRETPHREFLLRVSYLEIYNEKINDLLSASAANGPAGAPQEEIKLREDSKRGVYATPLKEEIVQSPTQLLRVIARGDHARRTSSTQFNARSSRSHAVVQIVVESRERVPTSSAQDKRAGIAPGGVRVSTLSLIDLAGSERAADDKERRTEGAHINKSLLTLGTIISRLSENKDKQGNPTDRDGRHLPYRDSKLTRLLQPALSGGSLVSILCTIQFTSAVNSHTGETLNTMKFAARAKNNIVSHAKKAEEAYGGGGSDSGSRVLLERYRMEIQALRSQLDTQAKSQAEKELKWDEQQYEKEAQARHEEQVLEMQLARTALKERIEHLNRLILSSKSTGVNNHNSLSAFGRLSRMSATDSGVRSLRSSASQSTLGAGHSSIRPISFMSVNSNDPSSGMLYPGGSFGNEDEYDLGEFGDGKASLQRQVTALQADIGDKNRYISTLERRLLQARRSSHSRMSVGIKTASTTIAEHPDVSALVREKDMEINELRLQLDDKDRMLAALRSAARHRDLAAVTNDSQSPELKSKSGSTAGDADSFAGTNGFIAQSESPIKRLLSDRSEKEEAGKNMDEVSRMLEEMIQSRAENVHNTKHRSIASESRRVSSSAEVPGLNPTAPSWDPSLSPSFRG</sequence>
<dbReference type="SMART" id="SM00129">
    <property type="entry name" value="KISc"/>
    <property type="match status" value="1"/>
</dbReference>
<evidence type="ECO:0000259" key="15">
    <source>
        <dbReference type="PROSITE" id="PS50067"/>
    </source>
</evidence>
<dbReference type="GO" id="GO:0005874">
    <property type="term" value="C:microtubule"/>
    <property type="evidence" value="ECO:0007669"/>
    <property type="project" value="UniProtKB-KW"/>
</dbReference>
<dbReference type="GO" id="GO:0005524">
    <property type="term" value="F:ATP binding"/>
    <property type="evidence" value="ECO:0007669"/>
    <property type="project" value="UniProtKB-UniRule"/>
</dbReference>
<dbReference type="STRING" id="29845.A0A1V6RE78"/>
<comment type="similarity">
    <text evidence="12 13">Belongs to the TRAFAC class myosin-kinesin ATPase superfamily. Kinesin family.</text>
</comment>
<dbReference type="Gene3D" id="3.40.850.10">
    <property type="entry name" value="Kinesin motor domain"/>
    <property type="match status" value="1"/>
</dbReference>
<evidence type="ECO:0000256" key="7">
    <source>
        <dbReference type="ARBA" id="ARBA00023054"/>
    </source>
</evidence>
<dbReference type="PRINTS" id="PR00380">
    <property type="entry name" value="KINESINHEAVY"/>
</dbReference>
<feature type="compositionally biased region" description="Low complexity" evidence="14">
    <location>
        <begin position="111"/>
        <end position="121"/>
    </location>
</feature>
<evidence type="ECO:0000256" key="4">
    <source>
        <dbReference type="ARBA" id="ARBA00022741"/>
    </source>
</evidence>
<name>A0A1V6RE78_9EURO</name>
<evidence type="ECO:0000313" key="16">
    <source>
        <dbReference type="EMBL" id="OQE00115.1"/>
    </source>
</evidence>
<feature type="domain" description="Kinesin motor" evidence="15">
    <location>
        <begin position="218"/>
        <end position="587"/>
    </location>
</feature>
<evidence type="ECO:0000256" key="10">
    <source>
        <dbReference type="ARBA" id="ARBA00023306"/>
    </source>
</evidence>
<dbReference type="InterPro" id="IPR027640">
    <property type="entry name" value="Kinesin-like_fam"/>
</dbReference>
<dbReference type="SUPFAM" id="SSF52540">
    <property type="entry name" value="P-loop containing nucleoside triphosphate hydrolases"/>
    <property type="match status" value="1"/>
</dbReference>
<feature type="compositionally biased region" description="Basic and acidic residues" evidence="14">
    <location>
        <begin position="898"/>
        <end position="918"/>
    </location>
</feature>
<evidence type="ECO:0000313" key="17">
    <source>
        <dbReference type="Proteomes" id="UP000191518"/>
    </source>
</evidence>
<keyword evidence="9" id="KW-0206">Cytoskeleton</keyword>
<dbReference type="AlphaFoldDB" id="A0A1V6RE78"/>
<keyword evidence="13" id="KW-0493">Microtubule</keyword>
<keyword evidence="3" id="KW-0132">Cell division</keyword>
<dbReference type="FunFam" id="3.40.850.10:FF:000073">
    <property type="entry name" value="Kinesin-like protein"/>
    <property type="match status" value="1"/>
</dbReference>
<feature type="compositionally biased region" description="Polar residues" evidence="14">
    <location>
        <begin position="122"/>
        <end position="159"/>
    </location>
</feature>
<evidence type="ECO:0000256" key="2">
    <source>
        <dbReference type="ARBA" id="ARBA00022490"/>
    </source>
</evidence>
<keyword evidence="10" id="KW-0131">Cell cycle</keyword>
<feature type="compositionally biased region" description="Polar residues" evidence="14">
    <location>
        <begin position="863"/>
        <end position="878"/>
    </location>
</feature>
<keyword evidence="6 12" id="KW-0067">ATP-binding</keyword>
<reference evidence="17" key="1">
    <citation type="journal article" date="2017" name="Nat. Microbiol.">
        <title>Global analysis of biosynthetic gene clusters reveals vast potential of secondary metabolite production in Penicillium species.</title>
        <authorList>
            <person name="Nielsen J.C."/>
            <person name="Grijseels S."/>
            <person name="Prigent S."/>
            <person name="Ji B."/>
            <person name="Dainat J."/>
            <person name="Nielsen K.F."/>
            <person name="Frisvad J.C."/>
            <person name="Workman M."/>
            <person name="Nielsen J."/>
        </authorList>
    </citation>
    <scope>NUCLEOTIDE SEQUENCE [LARGE SCALE GENOMIC DNA]</scope>
    <source>
        <strain evidence="17">IBT 29486</strain>
    </source>
</reference>
<dbReference type="InterPro" id="IPR019821">
    <property type="entry name" value="Kinesin_motor_CS"/>
</dbReference>
<gene>
    <name evidence="16" type="ORF">PENVUL_c058G08045</name>
</gene>
<feature type="region of interest" description="Disordered" evidence="14">
    <location>
        <begin position="1"/>
        <end position="243"/>
    </location>
</feature>
<feature type="binding site" evidence="12">
    <location>
        <begin position="318"/>
        <end position="325"/>
    </location>
    <ligand>
        <name>ATP</name>
        <dbReference type="ChEBI" id="CHEBI:30616"/>
    </ligand>
</feature>
<dbReference type="GO" id="GO:0008017">
    <property type="term" value="F:microtubule binding"/>
    <property type="evidence" value="ECO:0007669"/>
    <property type="project" value="InterPro"/>
</dbReference>
<evidence type="ECO:0000256" key="11">
    <source>
        <dbReference type="ARBA" id="ARBA00054086"/>
    </source>
</evidence>
<dbReference type="InterPro" id="IPR001752">
    <property type="entry name" value="Kinesin_motor_dom"/>
</dbReference>
<feature type="region of interest" description="Disordered" evidence="14">
    <location>
        <begin position="857"/>
        <end position="918"/>
    </location>
</feature>
<evidence type="ECO:0000256" key="14">
    <source>
        <dbReference type="SAM" id="MobiDB-lite"/>
    </source>
</evidence>